<evidence type="ECO:0000256" key="5">
    <source>
        <dbReference type="ARBA" id="ARBA00023136"/>
    </source>
</evidence>
<keyword evidence="2" id="KW-1003">Cell membrane</keyword>
<dbReference type="RefSeq" id="WP_310074834.1">
    <property type="nucleotide sequence ID" value="NZ_JAVDVX010000007.1"/>
</dbReference>
<evidence type="ECO:0000256" key="6">
    <source>
        <dbReference type="SAM" id="Coils"/>
    </source>
</evidence>
<protein>
    <submittedName>
        <fullName evidence="10">Chain length determinant protein EpsF</fullName>
    </submittedName>
</protein>
<feature type="domain" description="Polysaccharide chain length determinant N-terminal" evidence="8">
    <location>
        <begin position="6"/>
        <end position="89"/>
    </location>
</feature>
<keyword evidence="5 7" id="KW-0472">Membrane</keyword>
<dbReference type="InterPro" id="IPR050445">
    <property type="entry name" value="Bact_polysacc_biosynth/exp"/>
</dbReference>
<proteinExistence type="predicted"/>
<dbReference type="EMBL" id="JAVDVX010000007">
    <property type="protein sequence ID" value="MDR7091481.1"/>
    <property type="molecule type" value="Genomic_DNA"/>
</dbReference>
<feature type="domain" description="Tyrosine-protein kinase G-rich" evidence="9">
    <location>
        <begin position="352"/>
        <end position="422"/>
    </location>
</feature>
<keyword evidence="6" id="KW-0175">Coiled coil</keyword>
<comment type="caution">
    <text evidence="10">The sequence shown here is derived from an EMBL/GenBank/DDBJ whole genome shotgun (WGS) entry which is preliminary data.</text>
</comment>
<accession>A0ABU1V214</accession>
<dbReference type="Pfam" id="PF02706">
    <property type="entry name" value="Wzz"/>
    <property type="match status" value="1"/>
</dbReference>
<name>A0ABU1V214_9GAMM</name>
<keyword evidence="11" id="KW-1185">Reference proteome</keyword>
<evidence type="ECO:0000259" key="8">
    <source>
        <dbReference type="Pfam" id="PF02706"/>
    </source>
</evidence>
<evidence type="ECO:0000313" key="11">
    <source>
        <dbReference type="Proteomes" id="UP001253595"/>
    </source>
</evidence>
<organism evidence="10 11">
    <name type="scientific">Cellvibrio fibrivorans</name>
    <dbReference type="NCBI Taxonomy" id="126350"/>
    <lineage>
        <taxon>Bacteria</taxon>
        <taxon>Pseudomonadati</taxon>
        <taxon>Pseudomonadota</taxon>
        <taxon>Gammaproteobacteria</taxon>
        <taxon>Cellvibrionales</taxon>
        <taxon>Cellvibrionaceae</taxon>
        <taxon>Cellvibrio</taxon>
    </lineage>
</organism>
<keyword evidence="3 7" id="KW-0812">Transmembrane</keyword>
<evidence type="ECO:0000256" key="7">
    <source>
        <dbReference type="SAM" id="Phobius"/>
    </source>
</evidence>
<evidence type="ECO:0000313" key="10">
    <source>
        <dbReference type="EMBL" id="MDR7091481.1"/>
    </source>
</evidence>
<evidence type="ECO:0000256" key="2">
    <source>
        <dbReference type="ARBA" id="ARBA00022475"/>
    </source>
</evidence>
<evidence type="ECO:0000259" key="9">
    <source>
        <dbReference type="Pfam" id="PF13807"/>
    </source>
</evidence>
<feature type="coiled-coil region" evidence="6">
    <location>
        <begin position="262"/>
        <end position="370"/>
    </location>
</feature>
<evidence type="ECO:0000256" key="4">
    <source>
        <dbReference type="ARBA" id="ARBA00022989"/>
    </source>
</evidence>
<keyword evidence="4 7" id="KW-1133">Transmembrane helix</keyword>
<dbReference type="Pfam" id="PF13807">
    <property type="entry name" value="GNVR"/>
    <property type="match status" value="1"/>
</dbReference>
<dbReference type="PANTHER" id="PTHR32309:SF13">
    <property type="entry name" value="FERRIC ENTEROBACTIN TRANSPORT PROTEIN FEPE"/>
    <property type="match status" value="1"/>
</dbReference>
<evidence type="ECO:0000256" key="1">
    <source>
        <dbReference type="ARBA" id="ARBA00004651"/>
    </source>
</evidence>
<dbReference type="Proteomes" id="UP001253595">
    <property type="component" value="Unassembled WGS sequence"/>
</dbReference>
<comment type="subcellular location">
    <subcellularLocation>
        <location evidence="1">Cell membrane</location>
        <topology evidence="1">Multi-pass membrane protein</topology>
    </subcellularLocation>
</comment>
<feature type="transmembrane region" description="Helical" evidence="7">
    <location>
        <begin position="403"/>
        <end position="424"/>
    </location>
</feature>
<gene>
    <name evidence="10" type="ORF">J2X05_003516</name>
</gene>
<reference evidence="10 11" key="1">
    <citation type="submission" date="2023-07" db="EMBL/GenBank/DDBJ databases">
        <title>Sorghum-associated microbial communities from plants grown in Nebraska, USA.</title>
        <authorList>
            <person name="Schachtman D."/>
        </authorList>
    </citation>
    <scope>NUCLEOTIDE SEQUENCE [LARGE SCALE GENOMIC DNA]</scope>
    <source>
        <strain evidence="10 11">BE190</strain>
    </source>
</reference>
<dbReference type="PANTHER" id="PTHR32309">
    <property type="entry name" value="TYROSINE-PROTEIN KINASE"/>
    <property type="match status" value="1"/>
</dbReference>
<dbReference type="InterPro" id="IPR032807">
    <property type="entry name" value="GNVR"/>
</dbReference>
<sequence>MNPTTLIGILRARRWAIIATTIAALAAALLLILLTPKSYTAATDLLIDSRGLDPISGQAQPGRITGGYLATQTDIIRSRNVAIKVITDLRLTSHPAMLKAVKLTGDAIRDQRLILSFLAQGLGVTPKRDSSVLTISFKAQDPALAAQLANAFAQAYMITNLELRIEPAKQTSQWYNQQLTGLRNELIEKQNLLSTYQEEHNILASSDRLDLESAKLADLSSMLIAVQNERLNSQSRSDQIANTAANPKKGQLDTRGLDNPQVQNLAATLAQAQARLIEVARQVGENHPQYKQALSEVDTLKKQMDLMLELISGSLQSSVELSQAREEQLKIELARQKELVLQLSRNRNELTLLKQEADNAQAAYDAALARSAQSRLESQIATTDVAVLNSATPPARPTSPKPAITLVLACVAGLLLGTAIALGWEWFDPRIRHPLDLEQGLGLVLLAHIPATYNRANYRPRRGSAVLKEAKI</sequence>
<dbReference type="InterPro" id="IPR003856">
    <property type="entry name" value="LPS_length_determ_N"/>
</dbReference>
<evidence type="ECO:0000256" key="3">
    <source>
        <dbReference type="ARBA" id="ARBA00022692"/>
    </source>
</evidence>